<dbReference type="OrthoDB" id="2936580at2"/>
<proteinExistence type="predicted"/>
<feature type="transmembrane region" description="Helical" evidence="1">
    <location>
        <begin position="42"/>
        <end position="62"/>
    </location>
</feature>
<sequence length="67" mass="8007">MDAQGLWSFSLLFVKQFIIYYLIILLGEWFAEKKGYNLFERAWLITIMALSLLIFSLGIHFLRSLRF</sequence>
<protein>
    <submittedName>
        <fullName evidence="2">Uncharacterized protein</fullName>
    </submittedName>
</protein>
<evidence type="ECO:0000256" key="1">
    <source>
        <dbReference type="SAM" id="Phobius"/>
    </source>
</evidence>
<name>K6DXR4_9BACI</name>
<comment type="caution">
    <text evidence="2">The sequence shown here is derived from an EMBL/GenBank/DDBJ whole genome shotgun (WGS) entry which is preliminary data.</text>
</comment>
<evidence type="ECO:0000313" key="2">
    <source>
        <dbReference type="EMBL" id="EKN65646.1"/>
    </source>
</evidence>
<keyword evidence="3" id="KW-1185">Reference proteome</keyword>
<dbReference type="PATRIC" id="fig|1117379.3.peg.4034"/>
<dbReference type="AlphaFoldDB" id="K6DXR4"/>
<evidence type="ECO:0000313" key="3">
    <source>
        <dbReference type="Proteomes" id="UP000006316"/>
    </source>
</evidence>
<keyword evidence="1" id="KW-0472">Membrane</keyword>
<gene>
    <name evidence="2" type="ORF">BABA_19476</name>
</gene>
<keyword evidence="1" id="KW-1133">Transmembrane helix</keyword>
<accession>K6DXR4</accession>
<reference evidence="2 3" key="1">
    <citation type="journal article" date="2012" name="Front. Microbiol.">
        <title>Redundancy and modularity in membrane-associated dissimilatory nitrate reduction in Bacillus.</title>
        <authorList>
            <person name="Heylen K."/>
            <person name="Keltjens J."/>
        </authorList>
    </citation>
    <scope>NUCLEOTIDE SEQUENCE [LARGE SCALE GENOMIC DNA]</scope>
    <source>
        <strain evidence="3">LMG 21833T</strain>
    </source>
</reference>
<dbReference type="RefSeq" id="WP_007086888.1">
    <property type="nucleotide sequence ID" value="NZ_AJLS01000129.1"/>
</dbReference>
<keyword evidence="1" id="KW-0812">Transmembrane</keyword>
<organism evidence="2 3">
    <name type="scientific">Neobacillus bataviensis LMG 21833</name>
    <dbReference type="NCBI Taxonomy" id="1117379"/>
    <lineage>
        <taxon>Bacteria</taxon>
        <taxon>Bacillati</taxon>
        <taxon>Bacillota</taxon>
        <taxon>Bacilli</taxon>
        <taxon>Bacillales</taxon>
        <taxon>Bacillaceae</taxon>
        <taxon>Neobacillus</taxon>
    </lineage>
</organism>
<dbReference type="Proteomes" id="UP000006316">
    <property type="component" value="Unassembled WGS sequence"/>
</dbReference>
<dbReference type="EMBL" id="AJLS01000129">
    <property type="protein sequence ID" value="EKN65646.1"/>
    <property type="molecule type" value="Genomic_DNA"/>
</dbReference>
<feature type="transmembrane region" description="Helical" evidence="1">
    <location>
        <begin position="6"/>
        <end position="30"/>
    </location>
</feature>